<dbReference type="OrthoDB" id="9816541at2"/>
<keyword evidence="7" id="KW-1185">Reference proteome</keyword>
<dbReference type="PRINTS" id="PR00035">
    <property type="entry name" value="HTHGNTR"/>
</dbReference>
<organism evidence="5 7">
    <name type="scientific">Alkalihalobacillus alcalophilus ATCC 27647 = CGMCC 1.3604</name>
    <dbReference type="NCBI Taxonomy" id="1218173"/>
    <lineage>
        <taxon>Bacteria</taxon>
        <taxon>Bacillati</taxon>
        <taxon>Bacillota</taxon>
        <taxon>Bacilli</taxon>
        <taxon>Bacillales</taxon>
        <taxon>Bacillaceae</taxon>
        <taxon>Alkalihalobacillus</taxon>
    </lineage>
</organism>
<dbReference type="Gene3D" id="1.10.10.10">
    <property type="entry name" value="Winged helix-like DNA-binding domain superfamily/Winged helix DNA-binding domain"/>
    <property type="match status" value="1"/>
</dbReference>
<dbReference type="GO" id="GO:0003700">
    <property type="term" value="F:DNA-binding transcription factor activity"/>
    <property type="evidence" value="ECO:0007669"/>
    <property type="project" value="InterPro"/>
</dbReference>
<evidence type="ECO:0000259" key="4">
    <source>
        <dbReference type="PROSITE" id="PS50949"/>
    </source>
</evidence>
<dbReference type="InterPro" id="IPR000524">
    <property type="entry name" value="Tscrpt_reg_HTH_GntR"/>
</dbReference>
<dbReference type="InterPro" id="IPR036388">
    <property type="entry name" value="WH-like_DNA-bd_sf"/>
</dbReference>
<dbReference type="GO" id="GO:0003677">
    <property type="term" value="F:DNA binding"/>
    <property type="evidence" value="ECO:0007669"/>
    <property type="project" value="UniProtKB-KW"/>
</dbReference>
<evidence type="ECO:0000256" key="1">
    <source>
        <dbReference type="ARBA" id="ARBA00023015"/>
    </source>
</evidence>
<name>A0A094YZP2_ALKAL</name>
<dbReference type="CDD" id="cd07377">
    <property type="entry name" value="WHTH_GntR"/>
    <property type="match status" value="1"/>
</dbReference>
<reference evidence="6 8" key="2">
    <citation type="submission" date="2014-01" db="EMBL/GenBank/DDBJ databases">
        <title>Draft genome sequencing of Bacillus alcalophilus CGMCC 1.3604.</title>
        <authorList>
            <person name="Yang J."/>
            <person name="Diao L."/>
            <person name="Yang S."/>
        </authorList>
    </citation>
    <scope>NUCLEOTIDE SEQUENCE [LARGE SCALE GENOMIC DNA]</scope>
    <source>
        <strain evidence="6 8">CGMCC 1.3604</strain>
    </source>
</reference>
<reference evidence="5 7" key="1">
    <citation type="journal article" date="2014" name="Genome Announc.">
        <title>Draft Genome Sequence of Bacillus alcalophilus AV1934, a Classic Alkaliphile Isolated from Human Feces in 1934.</title>
        <authorList>
            <person name="Attie O."/>
            <person name="Jayaprakash A."/>
            <person name="Shah H."/>
            <person name="Paulsen I.T."/>
            <person name="Morino M."/>
            <person name="Takahashi Y."/>
            <person name="Narumi I."/>
            <person name="Sachidanandam R."/>
            <person name="Satoh K."/>
            <person name="Ito M."/>
            <person name="Krulwich T.A."/>
        </authorList>
    </citation>
    <scope>NUCLEOTIDE SEQUENCE [LARGE SCALE GENOMIC DNA]</scope>
    <source>
        <strain evidence="5 7">AV1934</strain>
    </source>
</reference>
<evidence type="ECO:0000313" key="7">
    <source>
        <dbReference type="Proteomes" id="UP000002754"/>
    </source>
</evidence>
<dbReference type="InterPro" id="IPR028978">
    <property type="entry name" value="Chorismate_lyase_/UTRA_dom_sf"/>
</dbReference>
<dbReference type="PROSITE" id="PS50949">
    <property type="entry name" value="HTH_GNTR"/>
    <property type="match status" value="1"/>
</dbReference>
<dbReference type="InterPro" id="IPR050679">
    <property type="entry name" value="Bact_HTH_transcr_reg"/>
</dbReference>
<dbReference type="GO" id="GO:0045892">
    <property type="term" value="P:negative regulation of DNA-templated transcription"/>
    <property type="evidence" value="ECO:0007669"/>
    <property type="project" value="TreeGrafter"/>
</dbReference>
<dbReference type="SMART" id="SM00345">
    <property type="entry name" value="HTH_GNTR"/>
    <property type="match status" value="1"/>
</dbReference>
<evidence type="ECO:0000313" key="5">
    <source>
        <dbReference type="EMBL" id="KGA99037.1"/>
    </source>
</evidence>
<dbReference type="Proteomes" id="UP000297014">
    <property type="component" value="Unassembled WGS sequence"/>
</dbReference>
<sequence length="237" mass="27599">MKSNKESLIIDEINNMIVTKEVLPLDKLPSENELAERFGVPRLTVRHALNQLEVRGQIFAKKGKGRYVREPASLIHLHLTGEESFSDKMHQAGYLLRTENLIFQKMEYDKALYQELEIQKENACYEVARVRYIDEQPLAIHRSYVSDVLFPFIEKDGPKITSMFSYYRQFGYTHFTSNKSLLSIVYPTAAEQELLNMPSMIPLILLESNTIDEQTGKLLEYTKISYRSDKFKYKISN</sequence>
<proteinExistence type="predicted"/>
<keyword evidence="2" id="KW-0238">DNA-binding</keyword>
<dbReference type="Pfam" id="PF00392">
    <property type="entry name" value="GntR"/>
    <property type="match status" value="1"/>
</dbReference>
<dbReference type="EMBL" id="JALP01000194">
    <property type="protein sequence ID" value="THG89819.1"/>
    <property type="molecule type" value="Genomic_DNA"/>
</dbReference>
<dbReference type="InterPro" id="IPR036390">
    <property type="entry name" value="WH_DNA-bd_sf"/>
</dbReference>
<dbReference type="PANTHER" id="PTHR44846:SF17">
    <property type="entry name" value="GNTR-FAMILY TRANSCRIPTIONAL REGULATOR"/>
    <property type="match status" value="1"/>
</dbReference>
<protein>
    <submittedName>
        <fullName evidence="5">Transcriptional regulator</fullName>
    </submittedName>
</protein>
<dbReference type="eggNOG" id="COG2188">
    <property type="taxonomic scope" value="Bacteria"/>
</dbReference>
<dbReference type="SMART" id="SM00866">
    <property type="entry name" value="UTRA"/>
    <property type="match status" value="1"/>
</dbReference>
<dbReference type="Gene3D" id="3.40.1410.10">
    <property type="entry name" value="Chorismate lyase-like"/>
    <property type="match status" value="1"/>
</dbReference>
<dbReference type="PANTHER" id="PTHR44846">
    <property type="entry name" value="MANNOSYL-D-GLYCERATE TRANSPORT/METABOLISM SYSTEM REPRESSOR MNGR-RELATED"/>
    <property type="match status" value="1"/>
</dbReference>
<evidence type="ECO:0000256" key="2">
    <source>
        <dbReference type="ARBA" id="ARBA00023125"/>
    </source>
</evidence>
<gene>
    <name evidence="6" type="ORF">AJ85_15045</name>
    <name evidence="5" type="ORF">BALCAV_0200990</name>
</gene>
<evidence type="ECO:0000256" key="3">
    <source>
        <dbReference type="ARBA" id="ARBA00023163"/>
    </source>
</evidence>
<comment type="caution">
    <text evidence="5">The sequence shown here is derived from an EMBL/GenBank/DDBJ whole genome shotgun (WGS) entry which is preliminary data.</text>
</comment>
<keyword evidence="1" id="KW-0805">Transcription regulation</keyword>
<evidence type="ECO:0000313" key="6">
    <source>
        <dbReference type="EMBL" id="THG89819.1"/>
    </source>
</evidence>
<dbReference type="InterPro" id="IPR011663">
    <property type="entry name" value="UTRA"/>
</dbReference>
<dbReference type="STRING" id="1218173.BALCAV_0200990"/>
<evidence type="ECO:0000313" key="8">
    <source>
        <dbReference type="Proteomes" id="UP000297014"/>
    </source>
</evidence>
<feature type="domain" description="HTH gntR-type" evidence="4">
    <location>
        <begin position="3"/>
        <end position="71"/>
    </location>
</feature>
<dbReference type="SUPFAM" id="SSF46785">
    <property type="entry name" value="Winged helix' DNA-binding domain"/>
    <property type="match status" value="1"/>
</dbReference>
<keyword evidence="3" id="KW-0804">Transcription</keyword>
<dbReference type="EMBL" id="ALPT02000002">
    <property type="protein sequence ID" value="KGA99037.1"/>
    <property type="molecule type" value="Genomic_DNA"/>
</dbReference>
<dbReference type="Proteomes" id="UP000002754">
    <property type="component" value="Unassembled WGS sequence"/>
</dbReference>
<accession>A0A094YZP2</accession>
<dbReference type="Pfam" id="PF07702">
    <property type="entry name" value="UTRA"/>
    <property type="match status" value="1"/>
</dbReference>
<dbReference type="RefSeq" id="WP_003322849.1">
    <property type="nucleotide sequence ID" value="NZ_ALPT02000002.1"/>
</dbReference>
<dbReference type="AlphaFoldDB" id="A0A094YZP2"/>
<dbReference type="SUPFAM" id="SSF64288">
    <property type="entry name" value="Chorismate lyase-like"/>
    <property type="match status" value="1"/>
</dbReference>